<keyword evidence="13" id="KW-1133">Transmembrane helix</keyword>
<keyword evidence="7" id="KW-0378">Hydrolase</keyword>
<accession>A0A1C3II60</accession>
<evidence type="ECO:0000256" key="6">
    <source>
        <dbReference type="ARBA" id="ARBA00022777"/>
    </source>
</evidence>
<evidence type="ECO:0000313" key="16">
    <source>
        <dbReference type="EMBL" id="SBS61048.1"/>
    </source>
</evidence>
<dbReference type="SUPFAM" id="SSF47384">
    <property type="entry name" value="Homodimeric domain of signal transducing histidine kinase"/>
    <property type="match status" value="1"/>
</dbReference>
<keyword evidence="3 12" id="KW-0597">Phosphoprotein</keyword>
<name>A0A1C3II60_9VIBR</name>
<feature type="transmembrane region" description="Helical" evidence="13">
    <location>
        <begin position="6"/>
        <end position="26"/>
    </location>
</feature>
<dbReference type="CDD" id="cd17546">
    <property type="entry name" value="REC_hyHK_CKI1_RcsC-like"/>
    <property type="match status" value="1"/>
</dbReference>
<dbReference type="CDD" id="cd16922">
    <property type="entry name" value="HATPase_EvgS-ArcB-TorS-like"/>
    <property type="match status" value="1"/>
</dbReference>
<dbReference type="AlphaFoldDB" id="A0A1C3II60"/>
<dbReference type="SUPFAM" id="SSF52172">
    <property type="entry name" value="CheY-like"/>
    <property type="match status" value="1"/>
</dbReference>
<dbReference type="Gene3D" id="3.40.50.2300">
    <property type="match status" value="1"/>
</dbReference>
<evidence type="ECO:0000259" key="15">
    <source>
        <dbReference type="PROSITE" id="PS50110"/>
    </source>
</evidence>
<dbReference type="GO" id="GO:0005524">
    <property type="term" value="F:ATP binding"/>
    <property type="evidence" value="ECO:0007669"/>
    <property type="project" value="UniProtKB-KW"/>
</dbReference>
<evidence type="ECO:0000259" key="14">
    <source>
        <dbReference type="PROSITE" id="PS50109"/>
    </source>
</evidence>
<dbReference type="EMBL" id="FLQP01000005">
    <property type="protein sequence ID" value="SBS61048.1"/>
    <property type="molecule type" value="Genomic_DNA"/>
</dbReference>
<keyword evidence="4 16" id="KW-0808">Transferase</keyword>
<dbReference type="Gene3D" id="1.10.287.130">
    <property type="match status" value="1"/>
</dbReference>
<dbReference type="InterPro" id="IPR011006">
    <property type="entry name" value="CheY-like_superfamily"/>
</dbReference>
<dbReference type="CDD" id="cd00082">
    <property type="entry name" value="HisKA"/>
    <property type="match status" value="1"/>
</dbReference>
<evidence type="ECO:0000256" key="12">
    <source>
        <dbReference type="PROSITE-ProRule" id="PRU00169"/>
    </source>
</evidence>
<dbReference type="Pfam" id="PF00072">
    <property type="entry name" value="Response_reg"/>
    <property type="match status" value="1"/>
</dbReference>
<keyword evidence="9" id="KW-0902">Two-component regulatory system</keyword>
<keyword evidence="8" id="KW-0067">ATP-binding</keyword>
<dbReference type="InterPro" id="IPR001789">
    <property type="entry name" value="Sig_transdc_resp-reg_receiver"/>
</dbReference>
<dbReference type="SMART" id="SM00448">
    <property type="entry name" value="REC"/>
    <property type="match status" value="1"/>
</dbReference>
<gene>
    <name evidence="16" type="primary">barA_2</name>
    <name evidence="16" type="ORF">VAT7223_00479</name>
</gene>
<dbReference type="InterPro" id="IPR003594">
    <property type="entry name" value="HATPase_dom"/>
</dbReference>
<dbReference type="PANTHER" id="PTHR45339">
    <property type="entry name" value="HYBRID SIGNAL TRANSDUCTION HISTIDINE KINASE J"/>
    <property type="match status" value="1"/>
</dbReference>
<evidence type="ECO:0000256" key="8">
    <source>
        <dbReference type="ARBA" id="ARBA00022840"/>
    </source>
</evidence>
<evidence type="ECO:0000256" key="5">
    <source>
        <dbReference type="ARBA" id="ARBA00022741"/>
    </source>
</evidence>
<comment type="catalytic activity">
    <reaction evidence="1">
        <text>ATP + protein L-histidine = ADP + protein N-phospho-L-histidine.</text>
        <dbReference type="EC" id="2.7.13.3"/>
    </reaction>
</comment>
<dbReference type="SMART" id="SM00387">
    <property type="entry name" value="HATPase_c"/>
    <property type="match status" value="1"/>
</dbReference>
<dbReference type="Pfam" id="PF00512">
    <property type="entry name" value="HisKA"/>
    <property type="match status" value="1"/>
</dbReference>
<protein>
    <recommendedName>
        <fullName evidence="11">Sensory/regulatory protein RpfC</fullName>
        <ecNumber evidence="2">2.7.13.3</ecNumber>
    </recommendedName>
</protein>
<evidence type="ECO:0000256" key="10">
    <source>
        <dbReference type="ARBA" id="ARBA00064003"/>
    </source>
</evidence>
<reference evidence="17" key="1">
    <citation type="submission" date="2016-06" db="EMBL/GenBank/DDBJ databases">
        <authorList>
            <person name="Rodrigo-Torres Lidia"/>
            <person name="Arahal R.David."/>
        </authorList>
    </citation>
    <scope>NUCLEOTIDE SEQUENCE [LARGE SCALE GENOMIC DNA]</scope>
    <source>
        <strain evidence="17">CECT 7223</strain>
    </source>
</reference>
<feature type="domain" description="Response regulatory" evidence="15">
    <location>
        <begin position="761"/>
        <end position="881"/>
    </location>
</feature>
<dbReference type="GO" id="GO:0016787">
    <property type="term" value="F:hydrolase activity"/>
    <property type="evidence" value="ECO:0007669"/>
    <property type="project" value="UniProtKB-KW"/>
</dbReference>
<evidence type="ECO:0000256" key="2">
    <source>
        <dbReference type="ARBA" id="ARBA00012438"/>
    </source>
</evidence>
<dbReference type="Proteomes" id="UP000092876">
    <property type="component" value="Unassembled WGS sequence"/>
</dbReference>
<evidence type="ECO:0000256" key="13">
    <source>
        <dbReference type="SAM" id="Phobius"/>
    </source>
</evidence>
<dbReference type="PROSITE" id="PS50110">
    <property type="entry name" value="RESPONSE_REGULATORY"/>
    <property type="match status" value="1"/>
</dbReference>
<sequence length="883" mass="99526">MINMSIRWRLIFLSTVSVFIMFGFAVNEVLKNDKKMNHLEATRIKVEALQSFNAVSSGAYQWLVLSKDSPEKGPLFLELQAEVDRLAHYEIQLQQFDNSWTVEPQLIELKSVLKKLARVTTNIDSDASQITVSNAQQTERAFDLLKGVLMELSEYRANIVDEKISQTDAMFINLTHYVFWTQREAWLSYRLYRSPELIDQYLLSYVGALERQQQLLDTFLRSDSHSLEISKLLNMFSQDEFQDRFTARLLKGDLSTPEIYEHVESLERKKLAISKAVGAYTDQLKFDLTKNIALQKRQTAVMTLLILVVSGALLWLGVATSLRLNRNLSIILKGVSECADSYGKPKVIHIQGNDELAEFTETLNRVMERNYHHNKELIIAKEDAISANKAKSAFLANMSHEIRTPLNGIIGMAEILSQSQLSANQQEVLEDIESSSHSLLVLLNDILDLSKIESGNLMLSPHNADLREAVYDSVSVILSKAISKDIELDINIDAQTPTQLFFDEYRVRQVLTNLLSNAIKFTSKGTITTDIAYTPMSLGRGKLECSVSDSGIGIEPEKLESIFEPFTQEDGSITRQFGGTGLGLAICRQLVDLMGGYITARSVKGGGSTFTFCLYVDTVEAHAQTFDNLSRATIISNSFNYLDQLVKECERLNVRPNVVSSISDLGESLKESDLVLYCHTLHHSMRKDLEALKALYPLTRVIVCQHHLFKTNLITETVHSTHTLPFLGRRFLNSLRSLDAGEVQSPTVEVKDEEVRSLNRRILIVEDNLMNQKIASFFLEQAGYEYLIASNGQEAVDVITQGAQFDAILMDCMMPVMDGITATRVIREWETDQQTPPLPIIALTASVLEEDIKNCFEAGMNAYLPKPYKSHQLYDLFSSLDIV</sequence>
<dbReference type="EC" id="2.7.13.3" evidence="2"/>
<organism evidence="16 17">
    <name type="scientific">Vibrio atlanticus</name>
    <dbReference type="NCBI Taxonomy" id="693153"/>
    <lineage>
        <taxon>Bacteria</taxon>
        <taxon>Pseudomonadati</taxon>
        <taxon>Pseudomonadota</taxon>
        <taxon>Gammaproteobacteria</taxon>
        <taxon>Vibrionales</taxon>
        <taxon>Vibrionaceae</taxon>
        <taxon>Vibrio</taxon>
    </lineage>
</organism>
<dbReference type="InterPro" id="IPR005467">
    <property type="entry name" value="His_kinase_dom"/>
</dbReference>
<dbReference type="FunFam" id="1.10.287.130:FF:000002">
    <property type="entry name" value="Two-component osmosensing histidine kinase"/>
    <property type="match status" value="1"/>
</dbReference>
<proteinExistence type="predicted"/>
<keyword evidence="13" id="KW-0472">Membrane</keyword>
<evidence type="ECO:0000256" key="3">
    <source>
        <dbReference type="ARBA" id="ARBA00022553"/>
    </source>
</evidence>
<feature type="domain" description="Histidine kinase" evidence="14">
    <location>
        <begin position="397"/>
        <end position="618"/>
    </location>
</feature>
<feature type="modified residue" description="4-aspartylphosphate" evidence="12">
    <location>
        <position position="811"/>
    </location>
</feature>
<dbReference type="GO" id="GO:0000155">
    <property type="term" value="F:phosphorelay sensor kinase activity"/>
    <property type="evidence" value="ECO:0007669"/>
    <property type="project" value="InterPro"/>
</dbReference>
<dbReference type="Gene3D" id="3.30.565.10">
    <property type="entry name" value="Histidine kinase-like ATPase, C-terminal domain"/>
    <property type="match status" value="1"/>
</dbReference>
<dbReference type="InterPro" id="IPR004358">
    <property type="entry name" value="Sig_transdc_His_kin-like_C"/>
</dbReference>
<dbReference type="PROSITE" id="PS50109">
    <property type="entry name" value="HIS_KIN"/>
    <property type="match status" value="1"/>
</dbReference>
<keyword evidence="6 16" id="KW-0418">Kinase</keyword>
<feature type="transmembrane region" description="Helical" evidence="13">
    <location>
        <begin position="300"/>
        <end position="318"/>
    </location>
</feature>
<evidence type="ECO:0000256" key="11">
    <source>
        <dbReference type="ARBA" id="ARBA00068150"/>
    </source>
</evidence>
<dbReference type="InterPro" id="IPR003661">
    <property type="entry name" value="HisK_dim/P_dom"/>
</dbReference>
<evidence type="ECO:0000256" key="7">
    <source>
        <dbReference type="ARBA" id="ARBA00022801"/>
    </source>
</evidence>
<evidence type="ECO:0000256" key="1">
    <source>
        <dbReference type="ARBA" id="ARBA00000085"/>
    </source>
</evidence>
<evidence type="ECO:0000256" key="4">
    <source>
        <dbReference type="ARBA" id="ARBA00022679"/>
    </source>
</evidence>
<keyword evidence="13" id="KW-0812">Transmembrane</keyword>
<dbReference type="FunFam" id="3.30.565.10:FF:000010">
    <property type="entry name" value="Sensor histidine kinase RcsC"/>
    <property type="match status" value="1"/>
</dbReference>
<dbReference type="SMART" id="SM00388">
    <property type="entry name" value="HisKA"/>
    <property type="match status" value="1"/>
</dbReference>
<dbReference type="SUPFAM" id="SSF55874">
    <property type="entry name" value="ATPase domain of HSP90 chaperone/DNA topoisomerase II/histidine kinase"/>
    <property type="match status" value="1"/>
</dbReference>
<dbReference type="Pfam" id="PF02518">
    <property type="entry name" value="HATPase_c"/>
    <property type="match status" value="1"/>
</dbReference>
<dbReference type="PANTHER" id="PTHR45339:SF1">
    <property type="entry name" value="HYBRID SIGNAL TRANSDUCTION HISTIDINE KINASE J"/>
    <property type="match status" value="1"/>
</dbReference>
<dbReference type="PRINTS" id="PR00344">
    <property type="entry name" value="BCTRLSENSOR"/>
</dbReference>
<evidence type="ECO:0000313" key="17">
    <source>
        <dbReference type="Proteomes" id="UP000092876"/>
    </source>
</evidence>
<keyword evidence="5" id="KW-0547">Nucleotide-binding</keyword>
<comment type="subunit">
    <text evidence="10">At low DSF concentrations, interacts with RpfF.</text>
</comment>
<dbReference type="InterPro" id="IPR036097">
    <property type="entry name" value="HisK_dim/P_sf"/>
</dbReference>
<evidence type="ECO:0000256" key="9">
    <source>
        <dbReference type="ARBA" id="ARBA00023012"/>
    </source>
</evidence>
<dbReference type="InterPro" id="IPR036890">
    <property type="entry name" value="HATPase_C_sf"/>
</dbReference>